<keyword evidence="4 7" id="KW-0255">Endonuclease</keyword>
<dbReference type="PANTHER" id="PTHR33992:SF1">
    <property type="entry name" value="RIBONUCLEASE P PROTEIN COMPONENT"/>
    <property type="match status" value="1"/>
</dbReference>
<reference evidence="10" key="1">
    <citation type="submission" date="2017-09" db="EMBL/GenBank/DDBJ databases">
        <title>Depth-based differentiation of microbial function through sediment-hosted aquifers and enrichment of novel symbionts in the deep terrestrial subsurface.</title>
        <authorList>
            <person name="Probst A.J."/>
            <person name="Ladd B."/>
            <person name="Jarett J.K."/>
            <person name="Geller-Mcgrath D.E."/>
            <person name="Sieber C.M.K."/>
            <person name="Emerson J.B."/>
            <person name="Anantharaman K."/>
            <person name="Thomas B.C."/>
            <person name="Malmstrom R."/>
            <person name="Stieglmeier M."/>
            <person name="Klingl A."/>
            <person name="Woyke T."/>
            <person name="Ryan C.M."/>
            <person name="Banfield J.F."/>
        </authorList>
    </citation>
    <scope>NUCLEOTIDE SEQUENCE [LARGE SCALE GENOMIC DNA]</scope>
</reference>
<dbReference type="InterPro" id="IPR000100">
    <property type="entry name" value="RNase_P"/>
</dbReference>
<dbReference type="AlphaFoldDB" id="A0A2M7BZS8"/>
<accession>A0A2M7BZS8</accession>
<dbReference type="InterPro" id="IPR020539">
    <property type="entry name" value="RNase_P_CS"/>
</dbReference>
<comment type="function">
    <text evidence="1 7">RNaseP catalyzes the removal of the 5'-leader sequence from pre-tRNA to produce the mature 5'-terminus. It can also cleave other RNA substrates such as 4.5S RNA. The protein component plays an auxiliary but essential role in vivo by binding to the 5'-leader sequence and broadening the substrate specificity of the ribozyme.</text>
</comment>
<dbReference type="PROSITE" id="PS00648">
    <property type="entry name" value="RIBONUCLEASE_P"/>
    <property type="match status" value="1"/>
</dbReference>
<evidence type="ECO:0000256" key="2">
    <source>
        <dbReference type="ARBA" id="ARBA00022694"/>
    </source>
</evidence>
<dbReference type="GO" id="GO:0001682">
    <property type="term" value="P:tRNA 5'-leader removal"/>
    <property type="evidence" value="ECO:0007669"/>
    <property type="project" value="UniProtKB-UniRule"/>
</dbReference>
<evidence type="ECO:0000256" key="8">
    <source>
        <dbReference type="NCBIfam" id="TIGR00188"/>
    </source>
</evidence>
<keyword evidence="2 7" id="KW-0819">tRNA processing</keyword>
<dbReference type="GO" id="GO:0000049">
    <property type="term" value="F:tRNA binding"/>
    <property type="evidence" value="ECO:0007669"/>
    <property type="project" value="UniProtKB-UniRule"/>
</dbReference>
<dbReference type="EC" id="3.1.26.5" evidence="7 8"/>
<dbReference type="Pfam" id="PF00825">
    <property type="entry name" value="Ribonuclease_P"/>
    <property type="match status" value="1"/>
</dbReference>
<evidence type="ECO:0000313" key="10">
    <source>
        <dbReference type="Proteomes" id="UP000228816"/>
    </source>
</evidence>
<keyword evidence="5 7" id="KW-0378">Hydrolase</keyword>
<dbReference type="Proteomes" id="UP000228816">
    <property type="component" value="Unassembled WGS sequence"/>
</dbReference>
<keyword evidence="6 7" id="KW-0694">RNA-binding</keyword>
<dbReference type="GO" id="GO:0030677">
    <property type="term" value="C:ribonuclease P complex"/>
    <property type="evidence" value="ECO:0007669"/>
    <property type="project" value="TreeGrafter"/>
</dbReference>
<dbReference type="EMBL" id="PEUS01000001">
    <property type="protein sequence ID" value="PIV14238.1"/>
    <property type="molecule type" value="Genomic_DNA"/>
</dbReference>
<dbReference type="GO" id="GO:0042781">
    <property type="term" value="F:3'-tRNA processing endoribonuclease activity"/>
    <property type="evidence" value="ECO:0007669"/>
    <property type="project" value="TreeGrafter"/>
</dbReference>
<sequence>MGLRHWGLIRIILFIVLPQKYCLKRKKDFQRAIQRGRKIEKDFLVLKFFKNSLKTTRIGFVVSQKVSKKASSRNKIKRRLREIIKINLPDLKPGYDLIFFTKKGIIEKNFWEIKEVVGQILKEAKIISR</sequence>
<evidence type="ECO:0000313" key="9">
    <source>
        <dbReference type="EMBL" id="PIV14238.1"/>
    </source>
</evidence>
<name>A0A2M7BZS8_9BACT</name>
<comment type="caution">
    <text evidence="9">The sequence shown here is derived from an EMBL/GenBank/DDBJ whole genome shotgun (WGS) entry which is preliminary data.</text>
</comment>
<dbReference type="SUPFAM" id="SSF54211">
    <property type="entry name" value="Ribosomal protein S5 domain 2-like"/>
    <property type="match status" value="1"/>
</dbReference>
<evidence type="ECO:0000256" key="7">
    <source>
        <dbReference type="HAMAP-Rule" id="MF_00227"/>
    </source>
</evidence>
<comment type="subunit">
    <text evidence="7">Consists of a catalytic RNA component (M1 or rnpB) and a protein subunit.</text>
</comment>
<dbReference type="Gene3D" id="3.30.230.10">
    <property type="match status" value="1"/>
</dbReference>
<evidence type="ECO:0000256" key="4">
    <source>
        <dbReference type="ARBA" id="ARBA00022759"/>
    </source>
</evidence>
<dbReference type="GO" id="GO:0004526">
    <property type="term" value="F:ribonuclease P activity"/>
    <property type="evidence" value="ECO:0007669"/>
    <property type="project" value="UniProtKB-UniRule"/>
</dbReference>
<dbReference type="NCBIfam" id="TIGR00188">
    <property type="entry name" value="rnpA"/>
    <property type="match status" value="1"/>
</dbReference>
<evidence type="ECO:0000256" key="6">
    <source>
        <dbReference type="ARBA" id="ARBA00022884"/>
    </source>
</evidence>
<dbReference type="HAMAP" id="MF_00227">
    <property type="entry name" value="RNase_P"/>
    <property type="match status" value="1"/>
</dbReference>
<keyword evidence="3 7" id="KW-0540">Nuclease</keyword>
<evidence type="ECO:0000256" key="5">
    <source>
        <dbReference type="ARBA" id="ARBA00022801"/>
    </source>
</evidence>
<dbReference type="InterPro" id="IPR020568">
    <property type="entry name" value="Ribosomal_Su5_D2-typ_SF"/>
</dbReference>
<organism evidence="9 10">
    <name type="scientific">bacterium (Candidatus Gribaldobacteria) CG03_land_8_20_14_0_80_36_40</name>
    <dbReference type="NCBI Taxonomy" id="2014271"/>
    <lineage>
        <taxon>Bacteria</taxon>
        <taxon>Candidatus Gribaldobacteria</taxon>
    </lineage>
</organism>
<gene>
    <name evidence="7 9" type="primary">rnpA</name>
    <name evidence="9" type="ORF">COS44_00045</name>
</gene>
<comment type="catalytic activity">
    <reaction evidence="7">
        <text>Endonucleolytic cleavage of RNA, removing 5'-extranucleotides from tRNA precursor.</text>
        <dbReference type="EC" id="3.1.26.5"/>
    </reaction>
</comment>
<evidence type="ECO:0000256" key="1">
    <source>
        <dbReference type="ARBA" id="ARBA00002663"/>
    </source>
</evidence>
<protein>
    <recommendedName>
        <fullName evidence="7 8">Ribonuclease P protein component</fullName>
        <shortName evidence="7">RNase P protein</shortName>
        <shortName evidence="7">RNaseP protein</shortName>
        <ecNumber evidence="7 8">3.1.26.5</ecNumber>
    </recommendedName>
    <alternativeName>
        <fullName evidence="7">Protein C5</fullName>
    </alternativeName>
</protein>
<comment type="similarity">
    <text evidence="7">Belongs to the RnpA family.</text>
</comment>
<evidence type="ECO:0000256" key="3">
    <source>
        <dbReference type="ARBA" id="ARBA00022722"/>
    </source>
</evidence>
<proteinExistence type="inferred from homology"/>
<dbReference type="InterPro" id="IPR014721">
    <property type="entry name" value="Ribsml_uS5_D2-typ_fold_subgr"/>
</dbReference>
<dbReference type="PANTHER" id="PTHR33992">
    <property type="entry name" value="RIBONUCLEASE P PROTEIN COMPONENT"/>
    <property type="match status" value="1"/>
</dbReference>